<dbReference type="EMBL" id="QLLR01000015">
    <property type="protein sequence ID" value="RAJ29107.1"/>
    <property type="molecule type" value="Genomic_DNA"/>
</dbReference>
<comment type="caution">
    <text evidence="1">The sequence shown here is derived from an EMBL/GenBank/DDBJ whole genome shotgun (WGS) entry which is preliminary data.</text>
</comment>
<name>A0A327SU25_9SPHI</name>
<evidence type="ECO:0000313" key="1">
    <source>
        <dbReference type="EMBL" id="RAJ29107.1"/>
    </source>
</evidence>
<proteinExistence type="predicted"/>
<dbReference type="RefSeq" id="WP_111634451.1">
    <property type="nucleotide sequence ID" value="NZ_QLLR01000015.1"/>
</dbReference>
<accession>A0A327SU25</accession>
<sequence>MKKHILSLALTAMFSITVYGQELRRTEPILANAPGFEVNEAVEIQTVPGRYHILDLRKVDLGKGTNMGKLKIQPVSGNHTFKNKLAADENLHEFIFVSKDPAQQKLVLLLPKSMILAGGYTERLPTVVRRLGAVTTDAHGITKVYDGNTPVETIPATRIKE</sequence>
<reference evidence="1 2" key="1">
    <citation type="submission" date="2018-06" db="EMBL/GenBank/DDBJ databases">
        <title>Genomic Encyclopedia of Archaeal and Bacterial Type Strains, Phase II (KMG-II): from individual species to whole genera.</title>
        <authorList>
            <person name="Goeker M."/>
        </authorList>
    </citation>
    <scope>NUCLEOTIDE SEQUENCE [LARGE SCALE GENOMIC DNA]</scope>
    <source>
        <strain evidence="1 2">DSM 14825</strain>
    </source>
</reference>
<dbReference type="Proteomes" id="UP000249754">
    <property type="component" value="Unassembled WGS sequence"/>
</dbReference>
<evidence type="ECO:0000313" key="2">
    <source>
        <dbReference type="Proteomes" id="UP000249754"/>
    </source>
</evidence>
<protein>
    <submittedName>
        <fullName evidence="1">Uncharacterized protein</fullName>
    </submittedName>
</protein>
<gene>
    <name evidence="1" type="ORF">LY11_02999</name>
</gene>
<dbReference type="AlphaFoldDB" id="A0A327SU25"/>
<organism evidence="1 2">
    <name type="scientific">Pedobacter cryoconitis</name>
    <dbReference type="NCBI Taxonomy" id="188932"/>
    <lineage>
        <taxon>Bacteria</taxon>
        <taxon>Pseudomonadati</taxon>
        <taxon>Bacteroidota</taxon>
        <taxon>Sphingobacteriia</taxon>
        <taxon>Sphingobacteriales</taxon>
        <taxon>Sphingobacteriaceae</taxon>
        <taxon>Pedobacter</taxon>
    </lineage>
</organism>